<comment type="caution">
    <text evidence="1">The sequence shown here is derived from an EMBL/GenBank/DDBJ whole genome shotgun (WGS) entry which is preliminary data.</text>
</comment>
<sequence length="71" mass="8544">MTTDYQTALQFADKYAKEHKRTTCYLVGEKDISIYTLELDQYHPQRSFEVKDEIIYQDKDGELKRVYDDEN</sequence>
<gene>
    <name evidence="1" type="ORF">E5F87_07920</name>
</gene>
<accession>A0AAX2SPI2</accession>
<dbReference type="AlphaFoldDB" id="A0AAX2SPI2"/>
<proteinExistence type="predicted"/>
<dbReference type="Proteomes" id="UP000297521">
    <property type="component" value="Unassembled WGS sequence"/>
</dbReference>
<organism evidence="1 2">
    <name type="scientific">Limosilactobacillus reuteri</name>
    <name type="common">Lactobacillus reuteri</name>
    <dbReference type="NCBI Taxonomy" id="1598"/>
    <lineage>
        <taxon>Bacteria</taxon>
        <taxon>Bacillati</taxon>
        <taxon>Bacillota</taxon>
        <taxon>Bacilli</taxon>
        <taxon>Lactobacillales</taxon>
        <taxon>Lactobacillaceae</taxon>
        <taxon>Limosilactobacillus</taxon>
    </lineage>
</organism>
<dbReference type="RefSeq" id="WP_135350246.1">
    <property type="nucleotide sequence ID" value="NZ_JAJAOY010000163.1"/>
</dbReference>
<evidence type="ECO:0000313" key="1">
    <source>
        <dbReference type="EMBL" id="TGB10371.1"/>
    </source>
</evidence>
<dbReference type="EMBL" id="SRKR01000014">
    <property type="protein sequence ID" value="TGB10371.1"/>
    <property type="molecule type" value="Genomic_DNA"/>
</dbReference>
<reference evidence="1" key="1">
    <citation type="journal article" date="2019" name="Cell Metab.">
        <title>Nutrient sensing in CD11c cells alters the gut microbiome to regulate food intake and body mass.</title>
        <authorList>
            <person name="Chagwedera N.D."/>
            <person name="Ang Q.Y."/>
            <person name="Bisanz J.E."/>
            <person name="Leong Y.A."/>
            <person name="Ganeshan K."/>
            <person name="Cai J."/>
            <person name="Patterson A.D."/>
            <person name="Turnbaugh P.J."/>
            <person name="Chawla A."/>
        </authorList>
    </citation>
    <scope>NUCLEOTIDE SEQUENCE</scope>
    <source>
        <strain evidence="1">I8-5</strain>
    </source>
</reference>
<name>A0AAX2SPI2_LIMRT</name>
<evidence type="ECO:0000313" key="2">
    <source>
        <dbReference type="Proteomes" id="UP000297521"/>
    </source>
</evidence>
<reference evidence="1" key="2">
    <citation type="submission" date="2019-04" db="EMBL/GenBank/DDBJ databases">
        <authorList>
            <person name="Bisanz J.E."/>
            <person name="Chagwedera N.D."/>
            <person name="Chawla A."/>
            <person name="Turnbaugh P.J."/>
        </authorList>
    </citation>
    <scope>NUCLEOTIDE SEQUENCE</scope>
    <source>
        <strain evidence="1">I8-5</strain>
    </source>
</reference>
<protein>
    <submittedName>
        <fullName evidence="1">Uncharacterized protein</fullName>
    </submittedName>
</protein>